<dbReference type="GO" id="GO:0005524">
    <property type="term" value="F:ATP binding"/>
    <property type="evidence" value="ECO:0007669"/>
    <property type="project" value="UniProtKB-KW"/>
</dbReference>
<evidence type="ECO:0000256" key="20">
    <source>
        <dbReference type="RuleBase" id="RU004196"/>
    </source>
</evidence>
<evidence type="ECO:0000256" key="14">
    <source>
        <dbReference type="ARBA" id="ARBA00023172"/>
    </source>
</evidence>
<dbReference type="InterPro" id="IPR050191">
    <property type="entry name" value="ATP-dep_DNA_ligase"/>
</dbReference>
<keyword evidence="16" id="KW-0539">Nucleus</keyword>
<dbReference type="EMBL" id="CAIIXF020000001">
    <property type="protein sequence ID" value="CAH1775808.1"/>
    <property type="molecule type" value="Genomic_DNA"/>
</dbReference>
<feature type="domain" description="PARP-type" evidence="22">
    <location>
        <begin position="11"/>
        <end position="98"/>
    </location>
</feature>
<keyword evidence="11" id="KW-0862">Zinc</keyword>
<keyword evidence="9 19" id="KW-0227">DNA damage</keyword>
<dbReference type="GO" id="GO:0006273">
    <property type="term" value="P:lagging strand elongation"/>
    <property type="evidence" value="ECO:0007669"/>
    <property type="project" value="TreeGrafter"/>
</dbReference>
<dbReference type="PANTHER" id="PTHR45674:SF9">
    <property type="entry name" value="DNA LIGASE 3"/>
    <property type="match status" value="1"/>
</dbReference>
<evidence type="ECO:0000256" key="9">
    <source>
        <dbReference type="ARBA" id="ARBA00022763"/>
    </source>
</evidence>
<dbReference type="Gene3D" id="3.30.1490.70">
    <property type="match status" value="1"/>
</dbReference>
<keyword evidence="26" id="KW-1185">Reference proteome</keyword>
<evidence type="ECO:0000256" key="5">
    <source>
        <dbReference type="ARBA" id="ARBA00022618"/>
    </source>
</evidence>
<dbReference type="Pfam" id="PF10283">
    <property type="entry name" value="zf-CCHH"/>
    <property type="match status" value="1"/>
</dbReference>
<evidence type="ECO:0000256" key="8">
    <source>
        <dbReference type="ARBA" id="ARBA00022741"/>
    </source>
</evidence>
<evidence type="ECO:0000313" key="26">
    <source>
        <dbReference type="Proteomes" id="UP000749559"/>
    </source>
</evidence>
<evidence type="ECO:0000256" key="4">
    <source>
        <dbReference type="ARBA" id="ARBA00022598"/>
    </source>
</evidence>
<dbReference type="PROSITE" id="PS00697">
    <property type="entry name" value="DNA_LIGASE_A1"/>
    <property type="match status" value="1"/>
</dbReference>
<evidence type="ECO:0000259" key="23">
    <source>
        <dbReference type="PROSITE" id="PS50160"/>
    </source>
</evidence>
<dbReference type="CDD" id="cd07902">
    <property type="entry name" value="Adenylation_DNA_ligase_III"/>
    <property type="match status" value="1"/>
</dbReference>
<name>A0A8S4N3L0_OWEFU</name>
<dbReference type="InterPro" id="IPR012309">
    <property type="entry name" value="DNA_ligase_ATP-dep_C"/>
</dbReference>
<comment type="catalytic activity">
    <reaction evidence="18 19">
        <text>ATP + (deoxyribonucleotide)n-3'-hydroxyl + 5'-phospho-(deoxyribonucleotide)m = (deoxyribonucleotide)n+m + AMP + diphosphate.</text>
        <dbReference type="EC" id="6.5.1.1"/>
    </reaction>
</comment>
<evidence type="ECO:0000256" key="15">
    <source>
        <dbReference type="ARBA" id="ARBA00023204"/>
    </source>
</evidence>
<dbReference type="InterPro" id="IPR036420">
    <property type="entry name" value="BRCT_dom_sf"/>
</dbReference>
<evidence type="ECO:0000256" key="19">
    <source>
        <dbReference type="RuleBase" id="RU000617"/>
    </source>
</evidence>
<keyword evidence="15 19" id="KW-0234">DNA repair</keyword>
<dbReference type="PROSITE" id="PS00333">
    <property type="entry name" value="DNA_LIGASE_A2"/>
    <property type="match status" value="1"/>
</dbReference>
<dbReference type="NCBIfam" id="TIGR00574">
    <property type="entry name" value="dnl1"/>
    <property type="match status" value="1"/>
</dbReference>
<dbReference type="SMART" id="SM01336">
    <property type="entry name" value="zf-PARP"/>
    <property type="match status" value="1"/>
</dbReference>
<evidence type="ECO:0000256" key="3">
    <source>
        <dbReference type="ARBA" id="ARBA00007572"/>
    </source>
</evidence>
<keyword evidence="7" id="KW-0479">Metal-binding</keyword>
<dbReference type="Pfam" id="PF04675">
    <property type="entry name" value="DNA_ligase_A_N"/>
    <property type="match status" value="1"/>
</dbReference>
<dbReference type="EC" id="6.5.1.1" evidence="19"/>
<dbReference type="FunFam" id="1.10.3260.10:FF:000002">
    <property type="entry name" value="DNA ligase"/>
    <property type="match status" value="1"/>
</dbReference>
<evidence type="ECO:0000313" key="25">
    <source>
        <dbReference type="EMBL" id="CAH1775808.1"/>
    </source>
</evidence>
<comment type="subcellular location">
    <subcellularLocation>
        <location evidence="2">Nucleus</location>
    </subcellularLocation>
</comment>
<dbReference type="InterPro" id="IPR016059">
    <property type="entry name" value="DNA_ligase_ATP-dep_CS"/>
</dbReference>
<keyword evidence="10" id="KW-0863">Zinc-finger</keyword>
<comment type="similarity">
    <text evidence="3 20">Belongs to the ATP-dependent DNA ligase family.</text>
</comment>
<keyword evidence="13" id="KW-0460">Magnesium</keyword>
<dbReference type="SUPFAM" id="SSF56091">
    <property type="entry name" value="DNA ligase/mRNA capping enzyme, catalytic domain"/>
    <property type="match status" value="1"/>
</dbReference>
<reference evidence="25" key="1">
    <citation type="submission" date="2022-03" db="EMBL/GenBank/DDBJ databases">
        <authorList>
            <person name="Martin C."/>
        </authorList>
    </citation>
    <scope>NUCLEOTIDE SEQUENCE</scope>
</reference>
<dbReference type="Pfam" id="PF01068">
    <property type="entry name" value="DNA_ligase_A_M"/>
    <property type="match status" value="1"/>
</dbReference>
<dbReference type="InterPro" id="IPR036957">
    <property type="entry name" value="Znf_PARP_sf"/>
</dbReference>
<evidence type="ECO:0000259" key="24">
    <source>
        <dbReference type="PROSITE" id="PS50172"/>
    </source>
</evidence>
<dbReference type="Gene3D" id="1.10.3260.10">
    <property type="entry name" value="DNA ligase, ATP-dependent, N-terminal domain"/>
    <property type="match status" value="1"/>
</dbReference>
<dbReference type="FunFam" id="3.30.470.30:FF:000003">
    <property type="entry name" value="DNA ligase"/>
    <property type="match status" value="1"/>
</dbReference>
<dbReference type="Pfam" id="PF16759">
    <property type="entry name" value="LIG3_BRCT"/>
    <property type="match status" value="1"/>
</dbReference>
<dbReference type="Gene3D" id="3.30.1740.10">
    <property type="entry name" value="Zinc finger, PARP-type"/>
    <property type="match status" value="1"/>
</dbReference>
<dbReference type="InterPro" id="IPR012308">
    <property type="entry name" value="DNA_ligase_ATP-dep_N"/>
</dbReference>
<feature type="domain" description="ATP-dependent DNA ligase family profile" evidence="23">
    <location>
        <begin position="485"/>
        <end position="619"/>
    </location>
</feature>
<evidence type="ECO:0000256" key="16">
    <source>
        <dbReference type="ARBA" id="ARBA00023242"/>
    </source>
</evidence>
<comment type="cofactor">
    <cofactor evidence="1">
        <name>Mg(2+)</name>
        <dbReference type="ChEBI" id="CHEBI:18420"/>
    </cofactor>
</comment>
<evidence type="ECO:0000256" key="21">
    <source>
        <dbReference type="SAM" id="MobiDB-lite"/>
    </source>
</evidence>
<dbReference type="InterPro" id="IPR031916">
    <property type="entry name" value="LIG3_BRCT"/>
</dbReference>
<dbReference type="Pfam" id="PF00645">
    <property type="entry name" value="zf-PARP"/>
    <property type="match status" value="1"/>
</dbReference>
<evidence type="ECO:0000256" key="7">
    <source>
        <dbReference type="ARBA" id="ARBA00022723"/>
    </source>
</evidence>
<evidence type="ECO:0000256" key="17">
    <source>
        <dbReference type="ARBA" id="ARBA00023306"/>
    </source>
</evidence>
<comment type="caution">
    <text evidence="25">The sequence shown here is derived from an EMBL/GenBank/DDBJ whole genome shotgun (WGS) entry which is preliminary data.</text>
</comment>
<evidence type="ECO:0000256" key="12">
    <source>
        <dbReference type="ARBA" id="ARBA00022840"/>
    </source>
</evidence>
<gene>
    <name evidence="25" type="ORF">OFUS_LOCUS3060</name>
</gene>
<evidence type="ECO:0000256" key="13">
    <source>
        <dbReference type="ARBA" id="ARBA00022842"/>
    </source>
</evidence>
<keyword evidence="4 19" id="KW-0436">Ligase</keyword>
<keyword evidence="17" id="KW-0131">Cell cycle</keyword>
<dbReference type="InterPro" id="IPR012310">
    <property type="entry name" value="DNA_ligase_ATP-dep_cent"/>
</dbReference>
<keyword evidence="5" id="KW-0132">Cell division</keyword>
<sequence length="920" mass="103354">MDWILGLMTKYAADYGKRVANCKKCKQKIDKGIMRLAKLTTNPFSEEGGDMKLYHHPQCLFDTFLRARATTRKIEDTEDVEGFKDLKQEDKDEINKLIKDSLEKSSNKKTTPAKKKATPKKAAVTPMKSETIPSATNGASASPKPVATVTSTDTNASHKDNSFRQFRCVCAEIAEEASYNGKTAIVKKFLTKGSDGDSYKGDCYLMLKLLLPGVVKRVYNLNSKQMIKLFSQIFHTNQEEMLTHLEQGDVAETIKTFFDDNTALPPQKKSNLDIIEVDNFLTEMSKLTKEDEQQRCLTKITKRCTGNDLRMVIRLIKHDLRINAGAKHILEGLDPNAYPAFQASRDLRDVVDRVLANKKEAAEGGKPGMTKKLSVRANLMTPVLPMLAEACKSVEYAMKKCPNGMYAEIKYDGERVQVHKQGDSFHYFSRSLKPVLPHKVQHFKDYIPKAFPGGSDLILDAEVLLVDTNTSQPLPFGTLGVHKKAAFQDAKVCLYIFDCLHYNGENMMDKPIKERRRILHKNMVEVPHRVLFSEMKHIHKPIDLKDLMMKVFREGLEGLVLKDVNGIYEPGKRHWLKVKKDYLADGAMADTADLVVLGAYYGTGNKGGIMSVFLMGVYDPDKDIWRTVSKVAGGHDDKTLDRLQKELEMVKIKKDASRIPSWLRINKNVLPDFVVADPKKAPVWEITGAEFSKSESHTADGISIRFPRVTKIRDDKGWKEATDLPRLRELFKVSKQHSEIPDMIGASTPKKAETNGSGSSNGSRPTTPIKTEKSSSPRPSTPVRAEKRKLEEASESASPAKRKPVDSPSKGNPVCKYGSDCYQTNPAHREQYTHTVSSQPTKKLPTVFKGMKIYLPSSVEKYKELKRYIVAFDGDIVAEFEKDTATHTVQSSDEGDSSSATTITTDWLWRCIKKKQIVPV</sequence>
<dbReference type="InterPro" id="IPR001357">
    <property type="entry name" value="BRCT_dom"/>
</dbReference>
<evidence type="ECO:0000256" key="10">
    <source>
        <dbReference type="ARBA" id="ARBA00022771"/>
    </source>
</evidence>
<dbReference type="PANTHER" id="PTHR45674">
    <property type="entry name" value="DNA LIGASE 1/3 FAMILY MEMBER"/>
    <property type="match status" value="1"/>
</dbReference>
<dbReference type="GO" id="GO:0003677">
    <property type="term" value="F:DNA binding"/>
    <property type="evidence" value="ECO:0007669"/>
    <property type="project" value="InterPro"/>
</dbReference>
<feature type="region of interest" description="Disordered" evidence="21">
    <location>
        <begin position="736"/>
        <end position="813"/>
    </location>
</feature>
<evidence type="ECO:0000256" key="1">
    <source>
        <dbReference type="ARBA" id="ARBA00001946"/>
    </source>
</evidence>
<feature type="region of interest" description="Disordered" evidence="21">
    <location>
        <begin position="98"/>
        <end position="157"/>
    </location>
</feature>
<dbReference type="SUPFAM" id="SSF50249">
    <property type="entry name" value="Nucleic acid-binding proteins"/>
    <property type="match status" value="1"/>
</dbReference>
<evidence type="ECO:0000256" key="6">
    <source>
        <dbReference type="ARBA" id="ARBA00022705"/>
    </source>
</evidence>
<dbReference type="InterPro" id="IPR019406">
    <property type="entry name" value="APLF_PBZ"/>
</dbReference>
<dbReference type="GO" id="GO:0071897">
    <property type="term" value="P:DNA biosynthetic process"/>
    <property type="evidence" value="ECO:0007669"/>
    <property type="project" value="InterPro"/>
</dbReference>
<dbReference type="Gene3D" id="3.30.470.30">
    <property type="entry name" value="DNA ligase/mRNA capping enzyme"/>
    <property type="match status" value="1"/>
</dbReference>
<proteinExistence type="inferred from homology"/>
<feature type="domain" description="BRCT" evidence="24">
    <location>
        <begin position="843"/>
        <end position="920"/>
    </location>
</feature>
<dbReference type="SUPFAM" id="SSF52113">
    <property type="entry name" value="BRCT domain"/>
    <property type="match status" value="1"/>
</dbReference>
<dbReference type="PROSITE" id="PS50160">
    <property type="entry name" value="DNA_LIGASE_A3"/>
    <property type="match status" value="1"/>
</dbReference>
<dbReference type="InterPro" id="IPR001510">
    <property type="entry name" value="Znf_PARP"/>
</dbReference>
<keyword evidence="6" id="KW-0235">DNA replication</keyword>
<dbReference type="SMART" id="SM00292">
    <property type="entry name" value="BRCT"/>
    <property type="match status" value="1"/>
</dbReference>
<keyword evidence="12 19" id="KW-0067">ATP-binding</keyword>
<dbReference type="PROSITE" id="PS50172">
    <property type="entry name" value="BRCT"/>
    <property type="match status" value="1"/>
</dbReference>
<dbReference type="Gene3D" id="3.40.50.10190">
    <property type="entry name" value="BRCT domain"/>
    <property type="match status" value="1"/>
</dbReference>
<keyword evidence="8 19" id="KW-0547">Nucleotide-binding</keyword>
<feature type="compositionally biased region" description="Polar residues" evidence="21">
    <location>
        <begin position="754"/>
        <end position="769"/>
    </location>
</feature>
<dbReference type="CDD" id="cd18431">
    <property type="entry name" value="BRCT_DNA_ligase_III"/>
    <property type="match status" value="1"/>
</dbReference>
<dbReference type="GO" id="GO:0003910">
    <property type="term" value="F:DNA ligase (ATP) activity"/>
    <property type="evidence" value="ECO:0007669"/>
    <property type="project" value="UniProtKB-EC"/>
</dbReference>
<dbReference type="OrthoDB" id="206088at2759"/>
<dbReference type="SUPFAM" id="SSF57716">
    <property type="entry name" value="Glucocorticoid receptor-like (DNA-binding domain)"/>
    <property type="match status" value="1"/>
</dbReference>
<dbReference type="InterPro" id="IPR036599">
    <property type="entry name" value="DNA_ligase_N_sf"/>
</dbReference>
<accession>A0A8S4N3L0</accession>
<dbReference type="InterPro" id="IPR012340">
    <property type="entry name" value="NA-bd_OB-fold"/>
</dbReference>
<evidence type="ECO:0000256" key="11">
    <source>
        <dbReference type="ARBA" id="ARBA00022833"/>
    </source>
</evidence>
<dbReference type="FunFam" id="3.40.50.10190:FF:000032">
    <property type="entry name" value="DNA ligase"/>
    <property type="match status" value="1"/>
</dbReference>
<dbReference type="Proteomes" id="UP000749559">
    <property type="component" value="Unassembled WGS sequence"/>
</dbReference>
<dbReference type="GO" id="GO:0070421">
    <property type="term" value="C:DNA ligase III-XRCC1 complex"/>
    <property type="evidence" value="ECO:0007669"/>
    <property type="project" value="TreeGrafter"/>
</dbReference>
<dbReference type="PROSITE" id="PS50064">
    <property type="entry name" value="ZF_PARP_2"/>
    <property type="match status" value="1"/>
</dbReference>
<keyword evidence="14 19" id="KW-0233">DNA recombination</keyword>
<dbReference type="GO" id="GO:0051301">
    <property type="term" value="P:cell division"/>
    <property type="evidence" value="ECO:0007669"/>
    <property type="project" value="UniProtKB-KW"/>
</dbReference>
<dbReference type="InterPro" id="IPR000977">
    <property type="entry name" value="DNA_ligase_ATP-dep"/>
</dbReference>
<dbReference type="FunFam" id="2.40.50.140:FF:000085">
    <property type="entry name" value="DNA ligase"/>
    <property type="match status" value="1"/>
</dbReference>
<feature type="compositionally biased region" description="Polar residues" evidence="21">
    <location>
        <begin position="131"/>
        <end position="140"/>
    </location>
</feature>
<organism evidence="25 26">
    <name type="scientific">Owenia fusiformis</name>
    <name type="common">Polychaete worm</name>
    <dbReference type="NCBI Taxonomy" id="6347"/>
    <lineage>
        <taxon>Eukaryota</taxon>
        <taxon>Metazoa</taxon>
        <taxon>Spiralia</taxon>
        <taxon>Lophotrochozoa</taxon>
        <taxon>Annelida</taxon>
        <taxon>Polychaeta</taxon>
        <taxon>Sedentaria</taxon>
        <taxon>Canalipalpata</taxon>
        <taxon>Sabellida</taxon>
        <taxon>Oweniida</taxon>
        <taxon>Oweniidae</taxon>
        <taxon>Owenia</taxon>
    </lineage>
</organism>
<dbReference type="CDD" id="cd07967">
    <property type="entry name" value="OBF_DNA_ligase_III"/>
    <property type="match status" value="1"/>
</dbReference>
<evidence type="ECO:0000259" key="22">
    <source>
        <dbReference type="PROSITE" id="PS50064"/>
    </source>
</evidence>
<dbReference type="GO" id="GO:0006302">
    <property type="term" value="P:double-strand break repair"/>
    <property type="evidence" value="ECO:0007669"/>
    <property type="project" value="TreeGrafter"/>
</dbReference>
<dbReference type="Gene3D" id="2.40.50.140">
    <property type="entry name" value="Nucleic acid-binding proteins"/>
    <property type="match status" value="1"/>
</dbReference>
<dbReference type="GO" id="GO:0006310">
    <property type="term" value="P:DNA recombination"/>
    <property type="evidence" value="ECO:0007669"/>
    <property type="project" value="UniProtKB-KW"/>
</dbReference>
<dbReference type="Pfam" id="PF04679">
    <property type="entry name" value="DNA_ligase_A_C"/>
    <property type="match status" value="1"/>
</dbReference>
<dbReference type="AlphaFoldDB" id="A0A8S4N3L0"/>
<dbReference type="SUPFAM" id="SSF117018">
    <property type="entry name" value="ATP-dependent DNA ligase DNA-binding domain"/>
    <property type="match status" value="1"/>
</dbReference>
<dbReference type="GO" id="GO:0008270">
    <property type="term" value="F:zinc ion binding"/>
    <property type="evidence" value="ECO:0007669"/>
    <property type="project" value="UniProtKB-KW"/>
</dbReference>
<evidence type="ECO:0000256" key="2">
    <source>
        <dbReference type="ARBA" id="ARBA00004123"/>
    </source>
</evidence>
<evidence type="ECO:0000256" key="18">
    <source>
        <dbReference type="ARBA" id="ARBA00034003"/>
    </source>
</evidence>
<protein>
    <recommendedName>
        <fullName evidence="19">DNA ligase</fullName>
        <ecNumber evidence="19">6.5.1.1</ecNumber>
    </recommendedName>
</protein>